<dbReference type="PANTHER" id="PTHR24216:SF65">
    <property type="entry name" value="PAXILLIN-LIKE PROTEIN 1"/>
    <property type="match status" value="1"/>
</dbReference>
<feature type="compositionally biased region" description="Gly residues" evidence="1">
    <location>
        <begin position="1183"/>
        <end position="1193"/>
    </location>
</feature>
<feature type="compositionally biased region" description="Basic and acidic residues" evidence="1">
    <location>
        <begin position="496"/>
        <end position="506"/>
    </location>
</feature>
<feature type="compositionally biased region" description="Gly residues" evidence="1">
    <location>
        <begin position="1206"/>
        <end position="1224"/>
    </location>
</feature>
<keyword evidence="5" id="KW-1185">Reference proteome</keyword>
<feature type="region of interest" description="Disordered" evidence="1">
    <location>
        <begin position="1"/>
        <end position="112"/>
    </location>
</feature>
<feature type="compositionally biased region" description="Polar residues" evidence="1">
    <location>
        <begin position="1161"/>
        <end position="1180"/>
    </location>
</feature>
<accession>A0A8J4FV56</accession>
<dbReference type="EMBL" id="BNCQ01000031">
    <property type="protein sequence ID" value="GIM09535.1"/>
    <property type="molecule type" value="Genomic_DNA"/>
</dbReference>
<feature type="transmembrane region" description="Helical" evidence="2">
    <location>
        <begin position="439"/>
        <end position="462"/>
    </location>
</feature>
<feature type="compositionally biased region" description="Polar residues" evidence="1">
    <location>
        <begin position="526"/>
        <end position="542"/>
    </location>
</feature>
<feature type="transmembrane region" description="Helical" evidence="2">
    <location>
        <begin position="323"/>
        <end position="342"/>
    </location>
</feature>
<proteinExistence type="predicted"/>
<feature type="transmembrane region" description="Helical" evidence="2">
    <location>
        <begin position="348"/>
        <end position="372"/>
    </location>
</feature>
<evidence type="ECO:0000313" key="5">
    <source>
        <dbReference type="Proteomes" id="UP000747110"/>
    </source>
</evidence>
<feature type="compositionally biased region" description="Gly residues" evidence="1">
    <location>
        <begin position="1233"/>
        <end position="1249"/>
    </location>
</feature>
<dbReference type="OrthoDB" id="552365at2759"/>
<feature type="compositionally biased region" description="Polar residues" evidence="1">
    <location>
        <begin position="709"/>
        <end position="722"/>
    </location>
</feature>
<name>A0A8J4FV56_9CHLO</name>
<feature type="compositionally biased region" description="Low complexity" evidence="1">
    <location>
        <begin position="1258"/>
        <end position="1267"/>
    </location>
</feature>
<feature type="region of interest" description="Disordered" evidence="1">
    <location>
        <begin position="1138"/>
        <end position="1415"/>
    </location>
</feature>
<feature type="compositionally biased region" description="Polar residues" evidence="1">
    <location>
        <begin position="1637"/>
        <end position="1656"/>
    </location>
</feature>
<feature type="region of interest" description="Disordered" evidence="1">
    <location>
        <begin position="496"/>
        <end position="549"/>
    </location>
</feature>
<feature type="region of interest" description="Disordered" evidence="1">
    <location>
        <begin position="1623"/>
        <end position="1658"/>
    </location>
</feature>
<comment type="caution">
    <text evidence="3">The sequence shown here is derived from an EMBL/GenBank/DDBJ whole genome shotgun (WGS) entry which is preliminary data.</text>
</comment>
<feature type="transmembrane region" description="Helical" evidence="2">
    <location>
        <begin position="282"/>
        <end position="303"/>
    </location>
</feature>
<dbReference type="Proteomes" id="UP000722791">
    <property type="component" value="Unassembled WGS sequence"/>
</dbReference>
<feature type="compositionally biased region" description="Low complexity" evidence="1">
    <location>
        <begin position="56"/>
        <end position="72"/>
    </location>
</feature>
<feature type="transmembrane region" description="Helical" evidence="2">
    <location>
        <begin position="231"/>
        <end position="256"/>
    </location>
</feature>
<feature type="region of interest" description="Disordered" evidence="1">
    <location>
        <begin position="701"/>
        <end position="728"/>
    </location>
</feature>
<gene>
    <name evidence="3" type="ORF">Vretifemale_13994</name>
    <name evidence="4" type="ORF">Vretimale_13363</name>
</gene>
<feature type="transmembrane region" description="Helical" evidence="2">
    <location>
        <begin position="1781"/>
        <end position="1801"/>
    </location>
</feature>
<evidence type="ECO:0000256" key="2">
    <source>
        <dbReference type="SAM" id="Phobius"/>
    </source>
</evidence>
<dbReference type="Proteomes" id="UP000747110">
    <property type="component" value="Unassembled WGS sequence"/>
</dbReference>
<evidence type="ECO:0000256" key="1">
    <source>
        <dbReference type="SAM" id="MobiDB-lite"/>
    </source>
</evidence>
<evidence type="ECO:0000313" key="3">
    <source>
        <dbReference type="EMBL" id="GIL85516.1"/>
    </source>
</evidence>
<reference evidence="3" key="1">
    <citation type="journal article" date="2021" name="Proc. Natl. Acad. Sci. U.S.A.">
        <title>Three genomes in the algal genus Volvox reveal the fate of a haploid sex-determining region after a transition to homothallism.</title>
        <authorList>
            <person name="Yamamoto K."/>
            <person name="Hamaji T."/>
            <person name="Kawai-Toyooka H."/>
            <person name="Matsuzaki R."/>
            <person name="Takahashi F."/>
            <person name="Nishimura Y."/>
            <person name="Kawachi M."/>
            <person name="Noguchi H."/>
            <person name="Minakuchi Y."/>
            <person name="Umen J.G."/>
            <person name="Toyoda A."/>
            <person name="Nozaki H."/>
        </authorList>
    </citation>
    <scope>NUCLEOTIDE SEQUENCE</scope>
    <source>
        <strain evidence="4">NIES-3785</strain>
        <strain evidence="3">NIES-3786</strain>
    </source>
</reference>
<dbReference type="EMBL" id="BNCP01000033">
    <property type="protein sequence ID" value="GIL85516.1"/>
    <property type="molecule type" value="Genomic_DNA"/>
</dbReference>
<sequence>MEEYSSWHQTAGRTRGPQFRSDEVAELPPLRPAPHPEATTTAICAHPTVVGREDPPSASISSGSDAKSLSKSQVEWQGIPDKSSAMGDMQSTRSTWGSLPHMQPPQQQQPPPDIFRPWQLIREMGFSVICLFVPLLLVALPNMWQQRPQQQQQDNLGLITQRLGWQQRPQQFVPAAAAAAASSCEVQRAAGWLLPDFPCGSAFLQQVRHVLSAPCFYWLSRPLAMEDWVVLLWYGTHLTVIFFTGTLLVGGALTVVTQLAPPPPATAVGTGGITAPGKHPHVVNAIATATAAAVASVATIATARMRRAWAAYREPLMLMSAPYKCGMAQLLYGIAWVLYYGSTRSEKWYVTYVGALEVATQSRPWVFVIVALGSAACHKVRTRMLTLVATCAGSAALAFEFLVHRMLGRVPEPAPLRALYLPTVHRSAPLHSSGQLRQVLPILLMYGAPIMYVNAPAMLYVLRGSYFLRGLNKSMTWYRWRCGGLWFRNVVSEANEREPTAQERCTDGGPASGGRETASRHEPTPSKYQLQTQQHGPTSSACGENPPTAAVGALESTAVTATAAAAAVPTRAPATDKPAAAAAAAEAVARHKAVSIGYYRGGDNRVGAPQEDTSTALTGGGTTTATATNASLTAVSRPVSVLYASPYPCRKSTLVANTKYKIPAGMSYDEAAAALRAAVMRKLAETLVAATTAGPPLRQPVTAAGSGVTVDQRSPDPVTTSVAAAPRPSPYHNPALGAALNGLSPGVLTSSAVRCSAAARIPGPQGGVREAAAEGQLDCMVRSQNHSSGGGLSTSTTTSAEAAAVAAAAAAAADSPLLWHIDCLTLPGCVQLVAVLRYAARGGEGDVRGCSSTNSGGGEAACDGGVWAASPPGELSGLVRELRQRVSAAAEMLGVREMPQGENPRRRSSHASAEAAVTTAAAVAAEEVRVADGGGGGAVANAAASTTGYDVYDTSAPLYVTPAVLPYSDTDADELESVNDCCVCLCVPWDLLKACGVSDPAWQPGLPTPLLTPQPSAASACLTGTSSSVSAIASSLPLPRGLVVVAAISGAESAAVIVYPEEGLVAAIGGAVATSDPFQSCPASGSEFEFELEFKNESVLPKTDSEERSQRLAATPGICLRLSLPSDLLLRLIDSTERGRPMGHLSGRSGAAPEARMQVAGKSTSSTDSAEYQQSTLNEEGSSRGGDGAGGDSSWGSAKDDWGKPLVGGGPEVGGGGECSGGGGGEERSDGSEGAGGEEGGGGDGGSGRGAREDVEPAQSSAAEAGVSSGGHRGHGWEGGSADMRQDEGAGSGRRGAARRLAAPYSGVPNRRPPTLLALHLLYMPSPLQPPPPSSPPPSPQRHPVSDSPPAPPPAPDLAPAGRQDVRGLIPPSASTISSSRALFEDVPLAESTPPESRPPESTPPESLRHESQRQGSFPAIPAQWLGCVPLLVAPVGPAEELQELWERTMMELQERRVGEELAEQSGALSELRAALRTALLPLGQGYATHGSQWPQDVRLGNIIRHRCGHSYSSAAGIAFRDHFVPLLEDIAAVAISAAPPPRPPSPSPGSEPYVAEEVGGSGRHTAAGVVESEMQGSLGASYLGPGAVPLLRNHVLEYLESLGLILCVDWLAGRGGVNGDGGGLSARMQPPVVEPDTSTSSLAETARSASPSQEDLTGECTSELLAAEDATCGVTAAMEGVLQRLRVAAPQQRRYGVGLGILAAVYHDVVHFLRPAAAALHAAGGFSDAQLEEAYVDWHITQAPRGWAPLAAGVTVGAVGVLVTKLRLDRYGIDQPLAKALAGMLWLLSPMGGQYIRLGLLTMLLKRTNRLRVNGPRGPDAAVLTLPAAAATQPAAAMTAAAGGATTLSWYDTLAAACTGLLASVLGLVTYTCRRPELDVRQDEAGFVFGIFAGRSVFPPLATQLRPVAQVLVSVGMAAVDLVHVHVLWGGGVVRPALLAAAVAAVAAVNLAVSAVLDVQQRKEFARRRCAAKM</sequence>
<dbReference type="PANTHER" id="PTHR24216">
    <property type="entry name" value="PAXILLIN-RELATED"/>
    <property type="match status" value="1"/>
</dbReference>
<feature type="transmembrane region" description="Helical" evidence="2">
    <location>
        <begin position="124"/>
        <end position="144"/>
    </location>
</feature>
<feature type="compositionally biased region" description="Pro residues" evidence="1">
    <location>
        <begin position="1327"/>
        <end position="1357"/>
    </location>
</feature>
<feature type="compositionally biased region" description="Polar residues" evidence="1">
    <location>
        <begin position="1"/>
        <end position="12"/>
    </location>
</feature>
<organism evidence="3 5">
    <name type="scientific">Volvox reticuliferus</name>
    <dbReference type="NCBI Taxonomy" id="1737510"/>
    <lineage>
        <taxon>Eukaryota</taxon>
        <taxon>Viridiplantae</taxon>
        <taxon>Chlorophyta</taxon>
        <taxon>core chlorophytes</taxon>
        <taxon>Chlorophyceae</taxon>
        <taxon>CS clade</taxon>
        <taxon>Chlamydomonadales</taxon>
        <taxon>Volvocaceae</taxon>
        <taxon>Volvox</taxon>
    </lineage>
</organism>
<feature type="transmembrane region" description="Helical" evidence="2">
    <location>
        <begin position="1912"/>
        <end position="1932"/>
    </location>
</feature>
<feature type="transmembrane region" description="Helical" evidence="2">
    <location>
        <begin position="1938"/>
        <end position="1960"/>
    </location>
</feature>
<keyword evidence="2" id="KW-1133">Transmembrane helix</keyword>
<feature type="compositionally biased region" description="Pro residues" evidence="1">
    <location>
        <begin position="1539"/>
        <end position="1550"/>
    </location>
</feature>
<keyword evidence="2" id="KW-0472">Membrane</keyword>
<keyword evidence="2" id="KW-0812">Transmembrane</keyword>
<feature type="transmembrane region" description="Helical" evidence="2">
    <location>
        <begin position="1855"/>
        <end position="1874"/>
    </location>
</feature>
<feature type="region of interest" description="Disordered" evidence="1">
    <location>
        <begin position="1539"/>
        <end position="1562"/>
    </location>
</feature>
<feature type="transmembrane region" description="Helical" evidence="2">
    <location>
        <begin position="1822"/>
        <end position="1843"/>
    </location>
</feature>
<evidence type="ECO:0000313" key="4">
    <source>
        <dbReference type="EMBL" id="GIM09535.1"/>
    </source>
</evidence>
<protein>
    <submittedName>
        <fullName evidence="3">Uncharacterized protein</fullName>
    </submittedName>
</protein>